<evidence type="ECO:0000313" key="2">
    <source>
        <dbReference type="WBParaSite" id="EEL_0000819501-mRNA-1"/>
    </source>
</evidence>
<evidence type="ECO:0000313" key="1">
    <source>
        <dbReference type="Proteomes" id="UP000050640"/>
    </source>
</evidence>
<keyword evidence="1" id="KW-1185">Reference proteome</keyword>
<dbReference type="Proteomes" id="UP000050640">
    <property type="component" value="Unplaced"/>
</dbReference>
<accession>A0A0R3S0N6</accession>
<dbReference type="Gene3D" id="3.40.33.10">
    <property type="entry name" value="CAP"/>
    <property type="match status" value="1"/>
</dbReference>
<dbReference type="WBParaSite" id="EEL_0000819501-mRNA-1">
    <property type="protein sequence ID" value="EEL_0000819501-mRNA-1"/>
    <property type="gene ID" value="EEL_0000819501"/>
</dbReference>
<protein>
    <submittedName>
        <fullName evidence="2">SCP domain-containing protein</fullName>
    </submittedName>
</protein>
<proteinExistence type="predicted"/>
<dbReference type="SUPFAM" id="SSF55797">
    <property type="entry name" value="PR-1-like"/>
    <property type="match status" value="1"/>
</dbReference>
<dbReference type="InterPro" id="IPR035940">
    <property type="entry name" value="CAP_sf"/>
</dbReference>
<reference evidence="2" key="1">
    <citation type="submission" date="2017-02" db="UniProtKB">
        <authorList>
            <consortium name="WormBaseParasite"/>
        </authorList>
    </citation>
    <scope>IDENTIFICATION</scope>
</reference>
<name>A0A0R3S0N6_9BILA</name>
<dbReference type="AlphaFoldDB" id="A0A0R3S0N6"/>
<dbReference type="STRING" id="1147741.A0A0R3S0N6"/>
<organism evidence="1 2">
    <name type="scientific">Elaeophora elaphi</name>
    <dbReference type="NCBI Taxonomy" id="1147741"/>
    <lineage>
        <taxon>Eukaryota</taxon>
        <taxon>Metazoa</taxon>
        <taxon>Ecdysozoa</taxon>
        <taxon>Nematoda</taxon>
        <taxon>Chromadorea</taxon>
        <taxon>Rhabditida</taxon>
        <taxon>Spirurina</taxon>
        <taxon>Spiruromorpha</taxon>
        <taxon>Filarioidea</taxon>
        <taxon>Onchocercidae</taxon>
        <taxon>Elaeophora</taxon>
    </lineage>
</organism>
<sequence length="125" mass="13968">NNSNNNNNNHFNGTISNIRPYDNCYIKSCHNCFKIVWAETNLVGCGYAKCRDILGIRNHGHRHIFVCHYNPQGNTVYMPAFTWASDRPRCSDCPSDAPACSQGLCFAPSLASKEANLDLNANELE</sequence>